<name>A0A1W0X8F0_HYPEX</name>
<dbReference type="Pfam" id="PF07714">
    <property type="entry name" value="PK_Tyr_Ser-Thr"/>
    <property type="match status" value="1"/>
</dbReference>
<sequence length="404" mass="45510">MPENDMSDFAEYLRCLYWTAPEALARDQNNMYIICQPEKPSDVYSYGMIAFEVLTELMPFENTVELDAISQPFYLLAAVKMNNLRPIIPKKTLLNSVHLSNVIRATWKKEPPLRPSFADIQKLMRVANPKHRSIIDSMMQAIELYAQRLEEKVAERTKELEKLTDNMESLLHSMLPPSIADKLAKGLTVEPEFYDSSTIFFSDIVDFTSLSAASSPIDIVTLLNDLYSAFDGVIQRFDVYKVETIGDSYMCISGLPNRNGSEHANQIASMSLDMLFTVTTIPIRHMPERKLQIRIGAHTGAVVAGVVGITMPRYCLFGDSVNTASRMESSSLPMRIQISEATRLLLEFLNIYIIVTRGAFTIKGKGIMKTYWLVGKQGYANPLPTLDPTQDEQLALLLDEAQLK</sequence>
<evidence type="ECO:0000259" key="18">
    <source>
        <dbReference type="PROSITE" id="PS50125"/>
    </source>
</evidence>
<evidence type="ECO:0000256" key="1">
    <source>
        <dbReference type="ARBA" id="ARBA00001436"/>
    </source>
</evidence>
<evidence type="ECO:0000256" key="7">
    <source>
        <dbReference type="ARBA" id="ARBA00022989"/>
    </source>
</evidence>
<dbReference type="Pfam" id="PF00211">
    <property type="entry name" value="Guanylate_cyc"/>
    <property type="match status" value="1"/>
</dbReference>
<dbReference type="Gene3D" id="3.30.70.1230">
    <property type="entry name" value="Nucleotide cyclase"/>
    <property type="match status" value="1"/>
</dbReference>
<comment type="caution">
    <text evidence="19">The sequence shown here is derived from an EMBL/GenBank/DDBJ whole genome shotgun (WGS) entry which is preliminary data.</text>
</comment>
<dbReference type="PANTHER" id="PTHR11920:SF335">
    <property type="entry name" value="GUANYLATE CYCLASE"/>
    <property type="match status" value="1"/>
</dbReference>
<dbReference type="GO" id="GO:0004672">
    <property type="term" value="F:protein kinase activity"/>
    <property type="evidence" value="ECO:0007669"/>
    <property type="project" value="InterPro"/>
</dbReference>
<dbReference type="CDD" id="cd07302">
    <property type="entry name" value="CHD"/>
    <property type="match status" value="1"/>
</dbReference>
<keyword evidence="13 15" id="KW-0141">cGMP biosynthesis</keyword>
<evidence type="ECO:0000256" key="11">
    <source>
        <dbReference type="ARBA" id="ARBA00023180"/>
    </source>
</evidence>
<keyword evidence="11" id="KW-0325">Glycoprotein</keyword>
<evidence type="ECO:0000256" key="14">
    <source>
        <dbReference type="RuleBase" id="RU000405"/>
    </source>
</evidence>
<dbReference type="InterPro" id="IPR001245">
    <property type="entry name" value="Ser-Thr/Tyr_kinase_cat_dom"/>
</dbReference>
<dbReference type="SMART" id="SM00044">
    <property type="entry name" value="CYCc"/>
    <property type="match status" value="1"/>
</dbReference>
<dbReference type="InterPro" id="IPR011009">
    <property type="entry name" value="Kinase-like_dom_sf"/>
</dbReference>
<feature type="domain" description="Protein kinase" evidence="17">
    <location>
        <begin position="1"/>
        <end position="134"/>
    </location>
</feature>
<keyword evidence="10" id="KW-0675">Receptor</keyword>
<keyword evidence="7" id="KW-1133">Transmembrane helix</keyword>
<dbReference type="InterPro" id="IPR050401">
    <property type="entry name" value="Cyclic_nucleotide_synthase"/>
</dbReference>
<keyword evidence="12 14" id="KW-0456">Lyase</keyword>
<keyword evidence="6" id="KW-0547">Nucleotide-binding</keyword>
<evidence type="ECO:0000256" key="4">
    <source>
        <dbReference type="ARBA" id="ARBA00022692"/>
    </source>
</evidence>
<evidence type="ECO:0000313" key="20">
    <source>
        <dbReference type="Proteomes" id="UP000192578"/>
    </source>
</evidence>
<comment type="similarity">
    <text evidence="14">Belongs to the adenylyl cyclase class-4/guanylyl cyclase family.</text>
</comment>
<protein>
    <recommendedName>
        <fullName evidence="3 15">Guanylate cyclase</fullName>
        <ecNumber evidence="3 15">4.6.1.2</ecNumber>
    </recommendedName>
</protein>
<evidence type="ECO:0000256" key="15">
    <source>
        <dbReference type="RuleBase" id="RU003431"/>
    </source>
</evidence>
<evidence type="ECO:0000256" key="2">
    <source>
        <dbReference type="ARBA" id="ARBA00004479"/>
    </source>
</evidence>
<gene>
    <name evidence="19" type="ORF">BV898_02401</name>
</gene>
<keyword evidence="16" id="KW-0175">Coiled coil</keyword>
<dbReference type="PANTHER" id="PTHR11920">
    <property type="entry name" value="GUANYLYL CYCLASE"/>
    <property type="match status" value="1"/>
</dbReference>
<dbReference type="GO" id="GO:0004383">
    <property type="term" value="F:guanylate cyclase activity"/>
    <property type="evidence" value="ECO:0007669"/>
    <property type="project" value="UniProtKB-EC"/>
</dbReference>
<keyword evidence="20" id="KW-1185">Reference proteome</keyword>
<keyword evidence="8" id="KW-0342">GTP-binding</keyword>
<evidence type="ECO:0000256" key="16">
    <source>
        <dbReference type="SAM" id="Coils"/>
    </source>
</evidence>
<dbReference type="InterPro" id="IPR029787">
    <property type="entry name" value="Nucleotide_cyclase"/>
</dbReference>
<dbReference type="GO" id="GO:0005886">
    <property type="term" value="C:plasma membrane"/>
    <property type="evidence" value="ECO:0007669"/>
    <property type="project" value="TreeGrafter"/>
</dbReference>
<dbReference type="InterPro" id="IPR000719">
    <property type="entry name" value="Prot_kinase_dom"/>
</dbReference>
<dbReference type="PROSITE" id="PS50011">
    <property type="entry name" value="PROTEIN_KINASE_DOM"/>
    <property type="match status" value="1"/>
</dbReference>
<comment type="catalytic activity">
    <reaction evidence="1 15">
        <text>GTP = 3',5'-cyclic GMP + diphosphate</text>
        <dbReference type="Rhea" id="RHEA:13665"/>
        <dbReference type="ChEBI" id="CHEBI:33019"/>
        <dbReference type="ChEBI" id="CHEBI:37565"/>
        <dbReference type="ChEBI" id="CHEBI:57746"/>
        <dbReference type="EC" id="4.6.1.2"/>
    </reaction>
</comment>
<comment type="subcellular location">
    <subcellularLocation>
        <location evidence="2">Membrane</location>
        <topology evidence="2">Single-pass type I membrane protein</topology>
    </subcellularLocation>
</comment>
<dbReference type="GO" id="GO:0035556">
    <property type="term" value="P:intracellular signal transduction"/>
    <property type="evidence" value="ECO:0007669"/>
    <property type="project" value="InterPro"/>
</dbReference>
<feature type="domain" description="Guanylate cyclase" evidence="18">
    <location>
        <begin position="198"/>
        <end position="328"/>
    </location>
</feature>
<dbReference type="Proteomes" id="UP000192578">
    <property type="component" value="Unassembled WGS sequence"/>
</dbReference>
<organism evidence="19 20">
    <name type="scientific">Hypsibius exemplaris</name>
    <name type="common">Freshwater tardigrade</name>
    <dbReference type="NCBI Taxonomy" id="2072580"/>
    <lineage>
        <taxon>Eukaryota</taxon>
        <taxon>Metazoa</taxon>
        <taxon>Ecdysozoa</taxon>
        <taxon>Tardigrada</taxon>
        <taxon>Eutardigrada</taxon>
        <taxon>Parachela</taxon>
        <taxon>Hypsibioidea</taxon>
        <taxon>Hypsibiidae</taxon>
        <taxon>Hypsibius</taxon>
    </lineage>
</organism>
<dbReference type="SUPFAM" id="SSF56112">
    <property type="entry name" value="Protein kinase-like (PK-like)"/>
    <property type="match status" value="1"/>
</dbReference>
<evidence type="ECO:0000256" key="9">
    <source>
        <dbReference type="ARBA" id="ARBA00023136"/>
    </source>
</evidence>
<accession>A0A1W0X8F0</accession>
<evidence type="ECO:0000313" key="19">
    <source>
        <dbReference type="EMBL" id="OQV23660.1"/>
    </source>
</evidence>
<dbReference type="EC" id="4.6.1.2" evidence="3 15"/>
<evidence type="ECO:0000256" key="8">
    <source>
        <dbReference type="ARBA" id="ARBA00023134"/>
    </source>
</evidence>
<feature type="coiled-coil region" evidence="16">
    <location>
        <begin position="146"/>
        <end position="173"/>
    </location>
</feature>
<dbReference type="PROSITE" id="PS00452">
    <property type="entry name" value="GUANYLATE_CYCLASE_1"/>
    <property type="match status" value="1"/>
</dbReference>
<dbReference type="GO" id="GO:0005524">
    <property type="term" value="F:ATP binding"/>
    <property type="evidence" value="ECO:0007669"/>
    <property type="project" value="InterPro"/>
</dbReference>
<dbReference type="PROSITE" id="PS50125">
    <property type="entry name" value="GUANYLATE_CYCLASE_2"/>
    <property type="match status" value="1"/>
</dbReference>
<evidence type="ECO:0000256" key="5">
    <source>
        <dbReference type="ARBA" id="ARBA00022729"/>
    </source>
</evidence>
<dbReference type="GO" id="GO:0007168">
    <property type="term" value="P:receptor guanylyl cyclase signaling pathway"/>
    <property type="evidence" value="ECO:0007669"/>
    <property type="project" value="TreeGrafter"/>
</dbReference>
<dbReference type="InterPro" id="IPR018297">
    <property type="entry name" value="A/G_cyclase_CS"/>
</dbReference>
<keyword evidence="4" id="KW-0812">Transmembrane</keyword>
<reference evidence="20" key="1">
    <citation type="submission" date="2017-01" db="EMBL/GenBank/DDBJ databases">
        <title>Comparative genomics of anhydrobiosis in the tardigrade Hypsibius dujardini.</title>
        <authorList>
            <person name="Yoshida Y."/>
            <person name="Koutsovoulos G."/>
            <person name="Laetsch D."/>
            <person name="Stevens L."/>
            <person name="Kumar S."/>
            <person name="Horikawa D."/>
            <person name="Ishino K."/>
            <person name="Komine S."/>
            <person name="Tomita M."/>
            <person name="Blaxter M."/>
            <person name="Arakawa K."/>
        </authorList>
    </citation>
    <scope>NUCLEOTIDE SEQUENCE [LARGE SCALE GENOMIC DNA]</scope>
    <source>
        <strain evidence="20">Z151</strain>
    </source>
</reference>
<evidence type="ECO:0000256" key="10">
    <source>
        <dbReference type="ARBA" id="ARBA00023170"/>
    </source>
</evidence>
<proteinExistence type="inferred from homology"/>
<evidence type="ECO:0000256" key="12">
    <source>
        <dbReference type="ARBA" id="ARBA00023239"/>
    </source>
</evidence>
<dbReference type="GO" id="GO:0005525">
    <property type="term" value="F:GTP binding"/>
    <property type="evidence" value="ECO:0007669"/>
    <property type="project" value="UniProtKB-KW"/>
</dbReference>
<dbReference type="SUPFAM" id="SSF55073">
    <property type="entry name" value="Nucleotide cyclase"/>
    <property type="match status" value="1"/>
</dbReference>
<dbReference type="GO" id="GO:0004016">
    <property type="term" value="F:adenylate cyclase activity"/>
    <property type="evidence" value="ECO:0007669"/>
    <property type="project" value="TreeGrafter"/>
</dbReference>
<keyword evidence="5" id="KW-0732">Signal</keyword>
<dbReference type="FunFam" id="3.30.70.1230:FF:000004">
    <property type="entry name" value="Guanylate cyclase"/>
    <property type="match status" value="1"/>
</dbReference>
<evidence type="ECO:0000259" key="17">
    <source>
        <dbReference type="PROSITE" id="PS50011"/>
    </source>
</evidence>
<dbReference type="OrthoDB" id="60033at2759"/>
<dbReference type="EMBL" id="MTYJ01000010">
    <property type="protein sequence ID" value="OQV23660.1"/>
    <property type="molecule type" value="Genomic_DNA"/>
</dbReference>
<dbReference type="Gene3D" id="1.10.510.10">
    <property type="entry name" value="Transferase(Phosphotransferase) domain 1"/>
    <property type="match status" value="1"/>
</dbReference>
<dbReference type="GO" id="GO:0001653">
    <property type="term" value="F:peptide receptor activity"/>
    <property type="evidence" value="ECO:0007669"/>
    <property type="project" value="TreeGrafter"/>
</dbReference>
<evidence type="ECO:0000256" key="13">
    <source>
        <dbReference type="ARBA" id="ARBA00023293"/>
    </source>
</evidence>
<dbReference type="InterPro" id="IPR001054">
    <property type="entry name" value="A/G_cyclase"/>
</dbReference>
<keyword evidence="9" id="KW-0472">Membrane</keyword>
<dbReference type="AlphaFoldDB" id="A0A1W0X8F0"/>
<evidence type="ECO:0000256" key="6">
    <source>
        <dbReference type="ARBA" id="ARBA00022741"/>
    </source>
</evidence>
<evidence type="ECO:0000256" key="3">
    <source>
        <dbReference type="ARBA" id="ARBA00012202"/>
    </source>
</evidence>